<dbReference type="InterPro" id="IPR002836">
    <property type="entry name" value="PDCD5-like"/>
</dbReference>
<dbReference type="NCBIfam" id="NF003268">
    <property type="entry name" value="PRK04239.1"/>
    <property type="match status" value="1"/>
</dbReference>
<evidence type="ECO:0000256" key="3">
    <source>
        <dbReference type="HAMAP-Rule" id="MF_00026"/>
    </source>
</evidence>
<dbReference type="AlphaFoldDB" id="A0ABD5RE77"/>
<dbReference type="Pfam" id="PF01984">
    <property type="entry name" value="dsDNA_bind"/>
    <property type="match status" value="1"/>
</dbReference>
<evidence type="ECO:0000256" key="4">
    <source>
        <dbReference type="SAM" id="MobiDB-lite"/>
    </source>
</evidence>
<evidence type="ECO:0000256" key="1">
    <source>
        <dbReference type="ARBA" id="ARBA00010490"/>
    </source>
</evidence>
<evidence type="ECO:0000313" key="5">
    <source>
        <dbReference type="EMBL" id="MFC5368276.1"/>
    </source>
</evidence>
<organism evidence="5 6">
    <name type="scientific">Salinirubrum litoreum</name>
    <dbReference type="NCBI Taxonomy" id="1126234"/>
    <lineage>
        <taxon>Archaea</taxon>
        <taxon>Methanobacteriati</taxon>
        <taxon>Methanobacteriota</taxon>
        <taxon>Stenosarchaea group</taxon>
        <taxon>Halobacteria</taxon>
        <taxon>Halobacteriales</taxon>
        <taxon>Haloferacaceae</taxon>
        <taxon>Salinirubrum</taxon>
    </lineage>
</organism>
<dbReference type="HAMAP" id="MF_00026">
    <property type="entry name" value="dsDNA_bind"/>
    <property type="match status" value="1"/>
</dbReference>
<feature type="compositionally biased region" description="Basic and acidic residues" evidence="4">
    <location>
        <begin position="11"/>
        <end position="25"/>
    </location>
</feature>
<dbReference type="GO" id="GO:0003677">
    <property type="term" value="F:DNA binding"/>
    <property type="evidence" value="ECO:0007669"/>
    <property type="project" value="UniProtKB-UniRule"/>
</dbReference>
<sequence length="119" mass="13573">MSGNPDDERLEELREQKMQEMREQAESGGGQADAEAQQAAQEQAEAQKEALLKQYLTDGARQRLNAVQMSKPDFAEQVERQIVALAQSGRIQDRIDEDQMKALLKELKPDSKSFNIRRR</sequence>
<dbReference type="Proteomes" id="UP001596201">
    <property type="component" value="Unassembled WGS sequence"/>
</dbReference>
<gene>
    <name evidence="5" type="ORF">ACFPJ5_15205</name>
</gene>
<dbReference type="PANTHER" id="PTHR10840">
    <property type="entry name" value="PROGRAMMED CELL DEATH PROTEIN 5"/>
    <property type="match status" value="1"/>
</dbReference>
<dbReference type="SUPFAM" id="SSF46950">
    <property type="entry name" value="Double-stranded DNA-binding domain"/>
    <property type="match status" value="1"/>
</dbReference>
<keyword evidence="2 3" id="KW-0238">DNA-binding</keyword>
<dbReference type="InterPro" id="IPR022889">
    <property type="entry name" value="DNA_bind_arc"/>
</dbReference>
<name>A0ABD5RE77_9EURY</name>
<dbReference type="Gene3D" id="1.10.8.140">
    <property type="entry name" value="PDCD5-like"/>
    <property type="match status" value="1"/>
</dbReference>
<evidence type="ECO:0000256" key="2">
    <source>
        <dbReference type="ARBA" id="ARBA00023125"/>
    </source>
</evidence>
<proteinExistence type="inferred from homology"/>
<keyword evidence="6" id="KW-1185">Reference proteome</keyword>
<dbReference type="RefSeq" id="WP_227230536.1">
    <property type="nucleotide sequence ID" value="NZ_JAJCVJ010000002.1"/>
</dbReference>
<dbReference type="EMBL" id="JBHSKX010000002">
    <property type="protein sequence ID" value="MFC5368276.1"/>
    <property type="molecule type" value="Genomic_DNA"/>
</dbReference>
<reference evidence="5 6" key="1">
    <citation type="journal article" date="2019" name="Int. J. Syst. Evol. Microbiol.">
        <title>The Global Catalogue of Microorganisms (GCM) 10K type strain sequencing project: providing services to taxonomists for standard genome sequencing and annotation.</title>
        <authorList>
            <consortium name="The Broad Institute Genomics Platform"/>
            <consortium name="The Broad Institute Genome Sequencing Center for Infectious Disease"/>
            <person name="Wu L."/>
            <person name="Ma J."/>
        </authorList>
    </citation>
    <scope>NUCLEOTIDE SEQUENCE [LARGE SCALE GENOMIC DNA]</scope>
    <source>
        <strain evidence="5 6">CGMCC 1.12237</strain>
    </source>
</reference>
<dbReference type="PANTHER" id="PTHR10840:SF0">
    <property type="entry name" value="PROGRAMMED CELL DEATH PROTEIN 5"/>
    <property type="match status" value="1"/>
</dbReference>
<accession>A0ABD5RE77</accession>
<comment type="caution">
    <text evidence="5">The sequence shown here is derived from an EMBL/GenBank/DDBJ whole genome shotgun (WGS) entry which is preliminary data.</text>
</comment>
<dbReference type="PIRSF" id="PIRSF015730">
    <property type="entry name" value="TFAR19"/>
    <property type="match status" value="1"/>
</dbReference>
<comment type="similarity">
    <text evidence="1 3">Belongs to the PDCD5 family.</text>
</comment>
<dbReference type="InterPro" id="IPR036883">
    <property type="entry name" value="PDCD5-like_sf"/>
</dbReference>
<evidence type="ECO:0000313" key="6">
    <source>
        <dbReference type="Proteomes" id="UP001596201"/>
    </source>
</evidence>
<protein>
    <recommendedName>
        <fullName evidence="3">DNA-binding protein ACFPJ5_15205</fullName>
    </recommendedName>
</protein>
<feature type="compositionally biased region" description="Low complexity" evidence="4">
    <location>
        <begin position="32"/>
        <end position="44"/>
    </location>
</feature>
<feature type="region of interest" description="Disordered" evidence="4">
    <location>
        <begin position="1"/>
        <end position="46"/>
    </location>
</feature>